<dbReference type="Proteomes" id="UP000268084">
    <property type="component" value="Chromosome"/>
</dbReference>
<protein>
    <submittedName>
        <fullName evidence="1">DUF3107 domain-containing protein</fullName>
    </submittedName>
</protein>
<sequence length="102" mass="10889">MPADNLESRSAASGRCGITVAYWRSKVDVKIGVADTGRELVVNSTASPEEIEAQVAHAFKDPSSTLTLVDEKGRKVLIPSAKIAYVEIAPADSRRVGFMVAD</sequence>
<name>A0A3G8ZQG7_9ACTN</name>
<keyword evidence="2" id="KW-1185">Reference proteome</keyword>
<dbReference type="AlphaFoldDB" id="A0A3G8ZQG7"/>
<evidence type="ECO:0000313" key="2">
    <source>
        <dbReference type="Proteomes" id="UP000268084"/>
    </source>
</evidence>
<gene>
    <name evidence="1" type="ORF">EH165_08330</name>
</gene>
<dbReference type="Pfam" id="PF11305">
    <property type="entry name" value="DUF3107"/>
    <property type="match status" value="1"/>
</dbReference>
<accession>A0A3G8ZQG7</accession>
<reference evidence="1 2" key="1">
    <citation type="submission" date="2018-11" db="EMBL/GenBank/DDBJ databases">
        <authorList>
            <person name="Da X."/>
        </authorList>
    </citation>
    <scope>NUCLEOTIDE SEQUENCE [LARGE SCALE GENOMIC DNA]</scope>
    <source>
        <strain evidence="1 2">S14-144</strain>
    </source>
</reference>
<dbReference type="InterPro" id="IPR021456">
    <property type="entry name" value="DUF3107"/>
</dbReference>
<reference evidence="1 2" key="2">
    <citation type="submission" date="2018-12" db="EMBL/GenBank/DDBJ databases">
        <title>Nakamurella antarcticus sp. nov., isolated from Antarctica South Shetland Islands soil.</title>
        <authorList>
            <person name="Peng F."/>
        </authorList>
    </citation>
    <scope>NUCLEOTIDE SEQUENCE [LARGE SCALE GENOMIC DNA]</scope>
    <source>
        <strain evidence="1 2">S14-144</strain>
    </source>
</reference>
<organism evidence="1 2">
    <name type="scientific">Nakamurella antarctica</name>
    <dbReference type="NCBI Taxonomy" id="1902245"/>
    <lineage>
        <taxon>Bacteria</taxon>
        <taxon>Bacillati</taxon>
        <taxon>Actinomycetota</taxon>
        <taxon>Actinomycetes</taxon>
        <taxon>Nakamurellales</taxon>
        <taxon>Nakamurellaceae</taxon>
        <taxon>Nakamurella</taxon>
    </lineage>
</organism>
<evidence type="ECO:0000313" key="1">
    <source>
        <dbReference type="EMBL" id="AZI59500.1"/>
    </source>
</evidence>
<dbReference type="KEGG" id="nak:EH165_08330"/>
<dbReference type="OrthoDB" id="3268468at2"/>
<proteinExistence type="predicted"/>
<dbReference type="EMBL" id="CP034170">
    <property type="protein sequence ID" value="AZI59500.1"/>
    <property type="molecule type" value="Genomic_DNA"/>
</dbReference>